<dbReference type="Proteomes" id="UP000051677">
    <property type="component" value="Unassembled WGS sequence"/>
</dbReference>
<evidence type="ECO:0000313" key="1">
    <source>
        <dbReference type="EMBL" id="KQH75580.1"/>
    </source>
</evidence>
<gene>
    <name evidence="1" type="ORF">AO501_25215</name>
</gene>
<dbReference type="EMBL" id="LKTM01000372">
    <property type="protein sequence ID" value="KQH75580.1"/>
    <property type="molecule type" value="Genomic_DNA"/>
</dbReference>
<proteinExistence type="predicted"/>
<evidence type="ECO:0000313" key="2">
    <source>
        <dbReference type="Proteomes" id="UP000051677"/>
    </source>
</evidence>
<organism evidence="1 2">
    <name type="scientific">Mycobacterium gordonae</name>
    <dbReference type="NCBI Taxonomy" id="1778"/>
    <lineage>
        <taxon>Bacteria</taxon>
        <taxon>Bacillati</taxon>
        <taxon>Actinomycetota</taxon>
        <taxon>Actinomycetes</taxon>
        <taxon>Mycobacteriales</taxon>
        <taxon>Mycobacteriaceae</taxon>
        <taxon>Mycobacterium</taxon>
    </lineage>
</organism>
<dbReference type="RefSeq" id="WP_055581434.1">
    <property type="nucleotide sequence ID" value="NZ_LKTM01000372.1"/>
</dbReference>
<dbReference type="OrthoDB" id="4764619at2"/>
<dbReference type="AlphaFoldDB" id="A0A0Q2X2B5"/>
<protein>
    <submittedName>
        <fullName evidence="1">Uncharacterized protein</fullName>
    </submittedName>
</protein>
<accession>A0A0Q2X2B5</accession>
<sequence>MPEADIVPSNRMAIDLIRQALATGVIHPGDDKTEPFALPALPAYQLAKLPPEQAEHFAHEAGLPSTDFALLTAEALVYTLQGAGHTLINTTELERLRAIGAEADAAREVTLECICGQKCVSCAMTQVNPGKFRVNGRQLITAMRQLDPDCSTQHRGRP</sequence>
<reference evidence="1 2" key="1">
    <citation type="submission" date="2015-10" db="EMBL/GenBank/DDBJ databases">
        <title>Mycobacterium gordonae draft genome assembly.</title>
        <authorList>
            <person name="Ustinova V."/>
            <person name="Smirnova T."/>
            <person name="Blagodatskikh K."/>
            <person name="Varlamov D."/>
            <person name="Larionova E."/>
            <person name="Chernousova L."/>
        </authorList>
    </citation>
    <scope>NUCLEOTIDE SEQUENCE [LARGE SCALE GENOMIC DNA]</scope>
    <source>
        <strain evidence="1 2">CTRI 14-8773</strain>
    </source>
</reference>
<comment type="caution">
    <text evidence="1">The sequence shown here is derived from an EMBL/GenBank/DDBJ whole genome shotgun (WGS) entry which is preliminary data.</text>
</comment>
<name>A0A0Q2X2B5_MYCGO</name>